<evidence type="ECO:0000313" key="1">
    <source>
        <dbReference type="EMBL" id="QHT80388.1"/>
    </source>
</evidence>
<dbReference type="InterPro" id="IPR026906">
    <property type="entry name" value="LRR_5"/>
</dbReference>
<protein>
    <submittedName>
        <fullName evidence="1">Uncharacterized protein</fullName>
    </submittedName>
</protein>
<dbReference type="SUPFAM" id="SSF52058">
    <property type="entry name" value="L domain-like"/>
    <property type="match status" value="1"/>
</dbReference>
<proteinExistence type="predicted"/>
<dbReference type="InterPro" id="IPR032675">
    <property type="entry name" value="LRR_dom_sf"/>
</dbReference>
<dbReference type="Gene3D" id="3.80.10.10">
    <property type="entry name" value="Ribonuclease Inhibitor"/>
    <property type="match status" value="2"/>
</dbReference>
<dbReference type="EMBL" id="MN739968">
    <property type="protein sequence ID" value="QHT80388.1"/>
    <property type="molecule type" value="Genomic_DNA"/>
</dbReference>
<reference evidence="1" key="1">
    <citation type="journal article" date="2020" name="Nature">
        <title>Giant virus diversity and host interactions through global metagenomics.</title>
        <authorList>
            <person name="Schulz F."/>
            <person name="Roux S."/>
            <person name="Paez-Espino D."/>
            <person name="Jungbluth S."/>
            <person name="Walsh D.A."/>
            <person name="Denef V.J."/>
            <person name="McMahon K.D."/>
            <person name="Konstantinidis K.T."/>
            <person name="Eloe-Fadrosh E.A."/>
            <person name="Kyrpides N.C."/>
            <person name="Woyke T."/>
        </authorList>
    </citation>
    <scope>NUCLEOTIDE SEQUENCE</scope>
    <source>
        <strain evidence="1">GVMAG-M-3300023184-120</strain>
    </source>
</reference>
<dbReference type="Pfam" id="PF13306">
    <property type="entry name" value="LRR_5"/>
    <property type="match status" value="1"/>
</dbReference>
<organism evidence="1">
    <name type="scientific">viral metagenome</name>
    <dbReference type="NCBI Taxonomy" id="1070528"/>
    <lineage>
        <taxon>unclassified sequences</taxon>
        <taxon>metagenomes</taxon>
        <taxon>organismal metagenomes</taxon>
    </lineage>
</organism>
<accession>A0A6C0HIC4</accession>
<name>A0A6C0HIC4_9ZZZZ</name>
<sequence>MSYIDAINNVQINYNILTSTTAEITGGGSTISPHTDFSMIIPSSVTDGINVYSVVSVGNNAFKNVDPGHFHLKNVTLPSTVTNIGENAFRGNGQMQINLDYVETIGVEAFADCQQMHKYTNGIITLSGRTKIIGNAAFANINCSSIVIRNDGYNNNLTINYAAFYSNANLISLVIHPRPVISFGVWICHNCPNLTSIIFPNGVTTISDNFAITCPNVQKVYLYGSVIPTYGVTPFPISNPTFYYLEGATSLSNFPTATTKQVLIKLVSYTLYRKSNSTAVFRVVFENSQTVFNTADFSFNNGSFLSTMTPSDGENKTWNGTLNQTGNIMNTITIAENKYAVIDPIFGWAVSPTTPLNIDQITLPDQSPFAFSAPLPSAVVYNPSHKMVDLLELVTPGETPGGTISFTVDGVPIAGSTLNYAGAEITYTVKVTKSVDNYFDKEYTRAITITKAIQDNFAFLPSAVVYNPSQKIVDLLALVSGGTPGGSFSFTVDGVAIAGSTMNYTDARTYTIIATKTVDNYYSIQSSPQTITITNATQPFYRFIDSELFIPSNPDNNTVALSTILSGKTEGGHESATLSFSGVGVSGDILTYTGEGSYTIFATKKYPNYNDITASTEITIYNNLYTKTEVLTGPTTTFYFQWTEYANYNNANYGYTLTISNEFMKYERTIPSLGETIRPYISTNRSSIVDLSRNSSRTTITFESMATISNIVVYPVAKIIENFNGSLIDISMSNHFNETLNSYTHTSSIYNKNEIPLPDISFSNITGYSFSFKPIRSSHYDTYYRILQATNGVENKFTGDNVVQATDLTPDTSYTILTNISYPQPSQFLYPSFQNYEKAFYISTRNESRIASLDISHIRAESIVLKIYDVSNSSDISRFDISFIKNNNVIKFVSLTNSQFPYEVAGLPFYSNFSVVTNHVYSTTGNTYDSSGFSFSTKNQSKVARIPGIVNDLVHRIDDIGESMNLYIKFGSPVGDYSYNTLYFKRFSDSIYTSYAIPYDVFDFDFSGVSGTLILKNQRYSIYIKTTYGDGNTYDTTTFDFYAIQQSVLNLNYSLDYTSTTNPTFYSLINGFMSKDQNQVSVASLYHTPFPYPFSRLAQTIAVELDVKKYSISLWYANSYDSSTRIYYNALNTMRTNNTVLFSVYLEDAASLSPIQNTRSLIRSTSTAWSRFDVSFSLNTKRDISTVNLVIERNGYEYNMLTLKDIRFQQQPENNKDDSVGILRNIFGEESLLYNIDVFQYGSATYDTFSTASEYSVTIKYDNSVAEELVSKFPGSYYTHTLYISSSSRYQSFDITGKTVSDFSGFQVNSQVGFGIYPGEKYELYVQTDYTFYQTVNVQSNLTEKVSFYAVPYQSPARVIYNVSFGYYTLVDYFSRMRQTNLFSQYLDEDMYAVNLCFDPPLGETNTFTNTLHITNMSDGKNIEVNIPSSQTFFTFRGVDHSDISGLYLDTSYQIYISTVYTSGNSFNTSSFVFRIPDVSYTLIYY</sequence>